<name>A0A6M0S9I9_9CYAN</name>
<accession>A0A6M0S9I9</accession>
<dbReference type="EMBL" id="QZCE01000002">
    <property type="protein sequence ID" value="NEZ65154.1"/>
    <property type="molecule type" value="Genomic_DNA"/>
</dbReference>
<gene>
    <name evidence="1" type="ORF">D0962_20650</name>
</gene>
<dbReference type="AlphaFoldDB" id="A0A6M0S9I9"/>
<evidence type="ECO:0008006" key="3">
    <source>
        <dbReference type="Google" id="ProtNLM"/>
    </source>
</evidence>
<dbReference type="RefSeq" id="WP_163666034.1">
    <property type="nucleotide sequence ID" value="NZ_QZCE01000002.1"/>
</dbReference>
<sequence length="229" mass="26557">MTNLFKAPIWKKTDESIWLDNCRNHEELELIYGRIYTVGESYNYSYTNDQIKNLKISPSLSETSRYKYKKRAIRRFADELGTMLKTYVPINYSLALIPIPPSKTPEHDEYDDRMLQVAKIAAQQVSYVHFWPLLDCIKDRESFYTSGTTRYPSTVYNCIDINEAIVASYQSGEILCLLDDVLTSGANFSACRRKILERFPNADVRGIFLAKAQEAGWEDGEYDDEFEVF</sequence>
<dbReference type="Proteomes" id="UP000473574">
    <property type="component" value="Unassembled WGS sequence"/>
</dbReference>
<proteinExistence type="predicted"/>
<protein>
    <recommendedName>
        <fullName evidence="3">Phosphoribosyltransferase domain-containing protein</fullName>
    </recommendedName>
</protein>
<evidence type="ECO:0000313" key="2">
    <source>
        <dbReference type="Proteomes" id="UP000473574"/>
    </source>
</evidence>
<reference evidence="1 2" key="1">
    <citation type="journal article" date="2020" name="Microb. Ecol.">
        <title>Ecogenomics of the Marine Benthic Filamentous Cyanobacterium Adonisia.</title>
        <authorList>
            <person name="Walter J.M."/>
            <person name="Coutinho F.H."/>
            <person name="Leomil L."/>
            <person name="Hargreaves P.I."/>
            <person name="Campeao M.E."/>
            <person name="Vieira V.V."/>
            <person name="Silva B.S."/>
            <person name="Fistarol G.O."/>
            <person name="Salomon P.S."/>
            <person name="Sawabe T."/>
            <person name="Mino S."/>
            <person name="Hosokawa M."/>
            <person name="Miyashita H."/>
            <person name="Maruyama F."/>
            <person name="van Verk M.C."/>
            <person name="Dutilh B.E."/>
            <person name="Thompson C.C."/>
            <person name="Thompson F.L."/>
        </authorList>
    </citation>
    <scope>NUCLEOTIDE SEQUENCE [LARGE SCALE GENOMIC DNA]</scope>
    <source>
        <strain evidence="1 2">CCMR0082</strain>
    </source>
</reference>
<comment type="caution">
    <text evidence="1">The sequence shown here is derived from an EMBL/GenBank/DDBJ whole genome shotgun (WGS) entry which is preliminary data.</text>
</comment>
<evidence type="ECO:0000313" key="1">
    <source>
        <dbReference type="EMBL" id="NEZ65154.1"/>
    </source>
</evidence>
<organism evidence="1 2">
    <name type="scientific">Adonisia turfae CCMR0082</name>
    <dbReference type="NCBI Taxonomy" id="2304604"/>
    <lineage>
        <taxon>Bacteria</taxon>
        <taxon>Bacillati</taxon>
        <taxon>Cyanobacteriota</taxon>
        <taxon>Adonisia</taxon>
        <taxon>Adonisia turfae</taxon>
    </lineage>
</organism>